<evidence type="ECO:0000256" key="4">
    <source>
        <dbReference type="ARBA" id="ARBA00022517"/>
    </source>
</evidence>
<dbReference type="Pfam" id="PF12171">
    <property type="entry name" value="zf-C2H2_jaz"/>
    <property type="match status" value="1"/>
</dbReference>
<keyword evidence="5" id="KW-0479">Metal-binding</keyword>
<dbReference type="SMART" id="SM00451">
    <property type="entry name" value="ZnF_U1"/>
    <property type="match status" value="1"/>
</dbReference>
<dbReference type="GO" id="GO:0003676">
    <property type="term" value="F:nucleic acid binding"/>
    <property type="evidence" value="ECO:0007669"/>
    <property type="project" value="InterPro"/>
</dbReference>
<feature type="region of interest" description="Disordered" evidence="12">
    <location>
        <begin position="140"/>
        <end position="185"/>
    </location>
</feature>
<comment type="caution">
    <text evidence="14">The sequence shown here is derived from an EMBL/GenBank/DDBJ whole genome shotgun (WGS) entry which is preliminary data.</text>
</comment>
<dbReference type="FunFam" id="3.30.160.60:FF:000299">
    <property type="entry name" value="Zinc finger protein 593"/>
    <property type="match status" value="1"/>
</dbReference>
<evidence type="ECO:0000256" key="2">
    <source>
        <dbReference type="ARBA" id="ARBA00004496"/>
    </source>
</evidence>
<comment type="similarity">
    <text evidence="9">Belongs to the ZNF593/BUD20 C2H2-type zinc-finger protein family.</text>
</comment>
<accession>A0A9P8ALF8</accession>
<dbReference type="GO" id="GO:0008270">
    <property type="term" value="F:zinc ion binding"/>
    <property type="evidence" value="ECO:0007669"/>
    <property type="project" value="UniProtKB-KW"/>
</dbReference>
<dbReference type="InterPro" id="IPR003604">
    <property type="entry name" value="Matrin/U1-like-C_Znf_C2H2"/>
</dbReference>
<dbReference type="OrthoDB" id="24683at2759"/>
<dbReference type="SUPFAM" id="SSF57667">
    <property type="entry name" value="beta-beta-alpha zinc fingers"/>
    <property type="match status" value="1"/>
</dbReference>
<dbReference type="GO" id="GO:0005737">
    <property type="term" value="C:cytoplasm"/>
    <property type="evidence" value="ECO:0007669"/>
    <property type="project" value="UniProtKB-SubCell"/>
</dbReference>
<keyword evidence="8" id="KW-0539">Nucleus</keyword>
<evidence type="ECO:0000256" key="3">
    <source>
        <dbReference type="ARBA" id="ARBA00022490"/>
    </source>
</evidence>
<evidence type="ECO:0000256" key="7">
    <source>
        <dbReference type="ARBA" id="ARBA00022833"/>
    </source>
</evidence>
<proteinExistence type="inferred from homology"/>
<dbReference type="RefSeq" id="XP_043051584.1">
    <property type="nucleotide sequence ID" value="XM_043190907.1"/>
</dbReference>
<name>A0A9P8ALF8_9ASCO</name>
<evidence type="ECO:0000313" key="14">
    <source>
        <dbReference type="EMBL" id="KAG7196039.1"/>
    </source>
</evidence>
<keyword evidence="7" id="KW-0862">Zinc</keyword>
<evidence type="ECO:0000256" key="9">
    <source>
        <dbReference type="ARBA" id="ARBA00038064"/>
    </source>
</evidence>
<comment type="subcellular location">
    <subcellularLocation>
        <location evidence="2">Cytoplasm</location>
    </subcellularLocation>
    <subcellularLocation>
        <location evidence="1">Nucleus</location>
    </subcellularLocation>
</comment>
<evidence type="ECO:0000256" key="6">
    <source>
        <dbReference type="ARBA" id="ARBA00022771"/>
    </source>
</evidence>
<dbReference type="Proteomes" id="UP000790833">
    <property type="component" value="Unassembled WGS sequence"/>
</dbReference>
<keyword evidence="6 10" id="KW-0863">Zinc-finger</keyword>
<keyword evidence="15" id="KW-1185">Reference proteome</keyword>
<keyword evidence="11" id="KW-0175">Coiled coil</keyword>
<dbReference type="GO" id="GO:0043021">
    <property type="term" value="F:ribonucleoprotein complex binding"/>
    <property type="evidence" value="ECO:0007669"/>
    <property type="project" value="UniProtKB-ARBA"/>
</dbReference>
<reference evidence="14" key="1">
    <citation type="submission" date="2021-03" db="EMBL/GenBank/DDBJ databases">
        <authorList>
            <person name="Palmer J.M."/>
        </authorList>
    </citation>
    <scope>NUCLEOTIDE SEQUENCE</scope>
    <source>
        <strain evidence="14">ARV_011</strain>
    </source>
</reference>
<evidence type="ECO:0000259" key="13">
    <source>
        <dbReference type="PROSITE" id="PS50157"/>
    </source>
</evidence>
<dbReference type="PANTHER" id="PTHR46095:SF1">
    <property type="entry name" value="ZINC FINGER PROTEIN 593"/>
    <property type="match status" value="1"/>
</dbReference>
<evidence type="ECO:0000256" key="11">
    <source>
        <dbReference type="SAM" id="Coils"/>
    </source>
</evidence>
<dbReference type="AlphaFoldDB" id="A0A9P8ALF8"/>
<evidence type="ECO:0000256" key="5">
    <source>
        <dbReference type="ARBA" id="ARBA00022723"/>
    </source>
</evidence>
<dbReference type="GO" id="GO:0005634">
    <property type="term" value="C:nucleus"/>
    <property type="evidence" value="ECO:0007669"/>
    <property type="project" value="UniProtKB-SubCell"/>
</dbReference>
<evidence type="ECO:0000256" key="1">
    <source>
        <dbReference type="ARBA" id="ARBA00004123"/>
    </source>
</evidence>
<keyword evidence="4" id="KW-0690">Ribosome biogenesis</keyword>
<organism evidence="14 15">
    <name type="scientific">Scheffersomyces spartinae</name>
    <dbReference type="NCBI Taxonomy" id="45513"/>
    <lineage>
        <taxon>Eukaryota</taxon>
        <taxon>Fungi</taxon>
        <taxon>Dikarya</taxon>
        <taxon>Ascomycota</taxon>
        <taxon>Saccharomycotina</taxon>
        <taxon>Pichiomycetes</taxon>
        <taxon>Debaryomycetaceae</taxon>
        <taxon>Scheffersomyces</taxon>
    </lineage>
</organism>
<dbReference type="InterPro" id="IPR022755">
    <property type="entry name" value="Znf_C2H2_jaz"/>
</dbReference>
<dbReference type="PROSITE" id="PS00028">
    <property type="entry name" value="ZINC_FINGER_C2H2_1"/>
    <property type="match status" value="1"/>
</dbReference>
<dbReference type="InterPro" id="IPR051879">
    <property type="entry name" value="C2H2-ZF_Maturation_Protein"/>
</dbReference>
<dbReference type="Gene3D" id="3.30.160.60">
    <property type="entry name" value="Classic Zinc Finger"/>
    <property type="match status" value="1"/>
</dbReference>
<dbReference type="PANTHER" id="PTHR46095">
    <property type="entry name" value="ZINC FINGER PROTEIN 593"/>
    <property type="match status" value="1"/>
</dbReference>
<keyword evidence="3" id="KW-0963">Cytoplasm</keyword>
<dbReference type="PROSITE" id="PS50157">
    <property type="entry name" value="ZINC_FINGER_C2H2_2"/>
    <property type="match status" value="1"/>
</dbReference>
<dbReference type="EMBL" id="JAHMUF010000001">
    <property type="protein sequence ID" value="KAG7196039.1"/>
    <property type="molecule type" value="Genomic_DNA"/>
</dbReference>
<gene>
    <name evidence="14" type="primary">BUD20</name>
    <name evidence="14" type="ORF">KQ657_000047</name>
</gene>
<feature type="coiled-coil region" evidence="11">
    <location>
        <begin position="108"/>
        <end position="135"/>
    </location>
</feature>
<dbReference type="InterPro" id="IPR013087">
    <property type="entry name" value="Znf_C2H2_type"/>
</dbReference>
<feature type="domain" description="C2H2-type" evidence="13">
    <location>
        <begin position="49"/>
        <end position="78"/>
    </location>
</feature>
<evidence type="ECO:0000313" key="15">
    <source>
        <dbReference type="Proteomes" id="UP000790833"/>
    </source>
</evidence>
<evidence type="ECO:0000256" key="10">
    <source>
        <dbReference type="PROSITE-ProRule" id="PRU00042"/>
    </source>
</evidence>
<dbReference type="InterPro" id="IPR036236">
    <property type="entry name" value="Znf_C2H2_sf"/>
</dbReference>
<sequence length="185" mass="21429">MGRYSVKRYKTKRRTRDLDLIYNDISNKETIHKLKNQPLDETKPGLGQYYCIECAKYFEEQLSLDRHNKGKIHKRRVKELKARPYTPVEAEAAGGVNMIKFLELVEKYKQLEAYKSENQQEFEQLKRQKKDTLDAIITGIPSEQLKQMQEEQYGDKKSGKKIQPTRPSPASGNASVSAGEVEMTE</sequence>
<evidence type="ECO:0000256" key="12">
    <source>
        <dbReference type="SAM" id="MobiDB-lite"/>
    </source>
</evidence>
<dbReference type="GO" id="GO:0042254">
    <property type="term" value="P:ribosome biogenesis"/>
    <property type="evidence" value="ECO:0007669"/>
    <property type="project" value="UniProtKB-KW"/>
</dbReference>
<protein>
    <submittedName>
        <fullName evidence="14">Bud site selection protein 20</fullName>
    </submittedName>
</protein>
<dbReference type="GeneID" id="66113421"/>
<evidence type="ECO:0000256" key="8">
    <source>
        <dbReference type="ARBA" id="ARBA00023242"/>
    </source>
</evidence>